<evidence type="ECO:0000313" key="2">
    <source>
        <dbReference type="EMBL" id="CAD1843938.1"/>
    </source>
</evidence>
<name>A0A6V7QLQ6_ANACO</name>
<evidence type="ECO:0000256" key="1">
    <source>
        <dbReference type="SAM" id="MobiDB-lite"/>
    </source>
</evidence>
<protein>
    <submittedName>
        <fullName evidence="2">Uncharacterized protein</fullName>
    </submittedName>
</protein>
<feature type="compositionally biased region" description="Basic and acidic residues" evidence="1">
    <location>
        <begin position="104"/>
        <end position="118"/>
    </location>
</feature>
<feature type="compositionally biased region" description="Basic residues" evidence="1">
    <location>
        <begin position="25"/>
        <end position="34"/>
    </location>
</feature>
<feature type="region of interest" description="Disordered" evidence="1">
    <location>
        <begin position="1"/>
        <end position="118"/>
    </location>
</feature>
<organism evidence="2">
    <name type="scientific">Ananas comosus var. bracteatus</name>
    <name type="common">red pineapple</name>
    <dbReference type="NCBI Taxonomy" id="296719"/>
    <lineage>
        <taxon>Eukaryota</taxon>
        <taxon>Viridiplantae</taxon>
        <taxon>Streptophyta</taxon>
        <taxon>Embryophyta</taxon>
        <taxon>Tracheophyta</taxon>
        <taxon>Spermatophyta</taxon>
        <taxon>Magnoliopsida</taxon>
        <taxon>Liliopsida</taxon>
        <taxon>Poales</taxon>
        <taxon>Bromeliaceae</taxon>
        <taxon>Bromelioideae</taxon>
        <taxon>Ananas</taxon>
    </lineage>
</organism>
<feature type="compositionally biased region" description="Low complexity" evidence="1">
    <location>
        <begin position="1"/>
        <end position="16"/>
    </location>
</feature>
<proteinExistence type="predicted"/>
<reference evidence="2" key="1">
    <citation type="submission" date="2020-07" db="EMBL/GenBank/DDBJ databases">
        <authorList>
            <person name="Lin J."/>
        </authorList>
    </citation>
    <scope>NUCLEOTIDE SEQUENCE</scope>
</reference>
<sequence length="118" mass="12211">MAAAAGTTTTTTTTRSSRCDDGRGSRARGARHWRSTATPCARRASSRSPKRAACRGAMCSVPTCAASSRRHALSRTPKSSPNSSSAAATPSRRPSTGSSSPARRWGDAEARDQSEGGT</sequence>
<feature type="compositionally biased region" description="Low complexity" evidence="1">
    <location>
        <begin position="74"/>
        <end position="103"/>
    </location>
</feature>
<feature type="compositionally biased region" description="Basic residues" evidence="1">
    <location>
        <begin position="44"/>
        <end position="53"/>
    </location>
</feature>
<dbReference type="EMBL" id="LR862137">
    <property type="protein sequence ID" value="CAD1843938.1"/>
    <property type="molecule type" value="Genomic_DNA"/>
</dbReference>
<accession>A0A6V7QLQ6</accession>
<gene>
    <name evidence="2" type="ORF">CB5_LOCUS27149</name>
</gene>
<dbReference type="AlphaFoldDB" id="A0A6V7QLQ6"/>